<evidence type="ECO:0000313" key="5">
    <source>
        <dbReference type="EMBL" id="KAA8915837.1"/>
    </source>
</evidence>
<dbReference type="EMBL" id="SWFS01000137">
    <property type="protein sequence ID" value="KAA8915837.1"/>
    <property type="molecule type" value="Genomic_DNA"/>
</dbReference>
<evidence type="ECO:0000256" key="1">
    <source>
        <dbReference type="ARBA" id="ARBA00022574"/>
    </source>
</evidence>
<dbReference type="Proteomes" id="UP000761534">
    <property type="component" value="Unassembled WGS sequence"/>
</dbReference>
<dbReference type="InterPro" id="IPR001680">
    <property type="entry name" value="WD40_rpt"/>
</dbReference>
<dbReference type="OrthoDB" id="3367at2759"/>
<evidence type="ECO:0000313" key="6">
    <source>
        <dbReference type="Proteomes" id="UP000761534"/>
    </source>
</evidence>
<organism evidence="5 6">
    <name type="scientific">Trichomonascus ciferrii</name>
    <dbReference type="NCBI Taxonomy" id="44093"/>
    <lineage>
        <taxon>Eukaryota</taxon>
        <taxon>Fungi</taxon>
        <taxon>Dikarya</taxon>
        <taxon>Ascomycota</taxon>
        <taxon>Saccharomycotina</taxon>
        <taxon>Dipodascomycetes</taxon>
        <taxon>Dipodascales</taxon>
        <taxon>Trichomonascaceae</taxon>
        <taxon>Trichomonascus</taxon>
        <taxon>Trichomonascus ciferrii complex</taxon>
    </lineage>
</organism>
<proteinExistence type="predicted"/>
<name>A0A642V8C7_9ASCO</name>
<feature type="compositionally biased region" description="Polar residues" evidence="4">
    <location>
        <begin position="169"/>
        <end position="184"/>
    </location>
</feature>
<dbReference type="Gene3D" id="2.130.10.10">
    <property type="entry name" value="YVTN repeat-like/Quinoprotein amine dehydrogenase"/>
    <property type="match status" value="1"/>
</dbReference>
<dbReference type="PANTHER" id="PTHR14107">
    <property type="entry name" value="WD REPEAT PROTEIN"/>
    <property type="match status" value="1"/>
</dbReference>
<dbReference type="GO" id="GO:0051286">
    <property type="term" value="C:cell tip"/>
    <property type="evidence" value="ECO:0007669"/>
    <property type="project" value="TreeGrafter"/>
</dbReference>
<dbReference type="Pfam" id="PF00400">
    <property type="entry name" value="WD40"/>
    <property type="match status" value="1"/>
</dbReference>
<dbReference type="GO" id="GO:0005634">
    <property type="term" value="C:nucleus"/>
    <property type="evidence" value="ECO:0007669"/>
    <property type="project" value="TreeGrafter"/>
</dbReference>
<dbReference type="AlphaFoldDB" id="A0A642V8C7"/>
<dbReference type="GO" id="GO:0045013">
    <property type="term" value="P:carbon catabolite repression of transcription"/>
    <property type="evidence" value="ECO:0007669"/>
    <property type="project" value="TreeGrafter"/>
</dbReference>
<comment type="caution">
    <text evidence="5">The sequence shown here is derived from an EMBL/GenBank/DDBJ whole genome shotgun (WGS) entry which is preliminary data.</text>
</comment>
<feature type="compositionally biased region" description="Low complexity" evidence="4">
    <location>
        <begin position="201"/>
        <end position="221"/>
    </location>
</feature>
<accession>A0A642V8C7</accession>
<protein>
    <recommendedName>
        <fullName evidence="7">Anaphase-promoting complex subunit 4 WD40 domain-containing protein</fullName>
    </recommendedName>
</protein>
<dbReference type="SUPFAM" id="SSF50978">
    <property type="entry name" value="WD40 repeat-like"/>
    <property type="match status" value="1"/>
</dbReference>
<feature type="region of interest" description="Disordered" evidence="4">
    <location>
        <begin position="154"/>
        <end position="228"/>
    </location>
</feature>
<dbReference type="InterPro" id="IPR051362">
    <property type="entry name" value="WD_repeat_creC_regulators"/>
</dbReference>
<gene>
    <name evidence="5" type="ORF">TRICI_002010</name>
</gene>
<dbReference type="InterPro" id="IPR015943">
    <property type="entry name" value="WD40/YVTN_repeat-like_dom_sf"/>
</dbReference>
<dbReference type="PROSITE" id="PS50294">
    <property type="entry name" value="WD_REPEATS_REGION"/>
    <property type="match status" value="1"/>
</dbReference>
<dbReference type="PROSITE" id="PS50082">
    <property type="entry name" value="WD_REPEATS_2"/>
    <property type="match status" value="1"/>
</dbReference>
<dbReference type="PANTHER" id="PTHR14107:SF16">
    <property type="entry name" value="AT02583P"/>
    <property type="match status" value="1"/>
</dbReference>
<keyword evidence="2" id="KW-0677">Repeat</keyword>
<feature type="region of interest" description="Disordered" evidence="4">
    <location>
        <begin position="102"/>
        <end position="132"/>
    </location>
</feature>
<dbReference type="SMART" id="SM00320">
    <property type="entry name" value="WD40"/>
    <property type="match status" value="5"/>
</dbReference>
<reference evidence="5" key="1">
    <citation type="journal article" date="2019" name="G3 (Bethesda)">
        <title>Genome Assemblies of Two Rare Opportunistic Yeast Pathogens: Diutina rugosa (syn. Candida rugosa) and Trichomonascus ciferrii (syn. Candida ciferrii).</title>
        <authorList>
            <person name="Mixao V."/>
            <person name="Saus E."/>
            <person name="Hansen A.P."/>
            <person name="Lass-Florl C."/>
            <person name="Gabaldon T."/>
        </authorList>
    </citation>
    <scope>NUCLEOTIDE SEQUENCE</scope>
    <source>
        <strain evidence="5">CBS 4856</strain>
    </source>
</reference>
<dbReference type="VEuPathDB" id="FungiDB:TRICI_002010"/>
<evidence type="ECO:0000256" key="4">
    <source>
        <dbReference type="SAM" id="MobiDB-lite"/>
    </source>
</evidence>
<evidence type="ECO:0000256" key="2">
    <source>
        <dbReference type="ARBA" id="ARBA00022737"/>
    </source>
</evidence>
<keyword evidence="6" id="KW-1185">Reference proteome</keyword>
<sequence length="639" mass="68819">MFILPPPPKSSLYYPSSTGLYYRDGNTNVLEATNTSAVLEPDDVQVFTAPEGTYIPKETVHLATPLPHPSDPPPAVVNPLAPTHTLPSNHSSGVRLSTLILQDYGDPEPSNNGPTPATGRFKGARQLSTSSAKSIGGWTTSLFTQRKNSTATAATVLEDEESTTSSSTAGGPNNANLLSTSAPPAQSAFGNPLTRKDTNASATTIGGPPTSSGSISASSSSRPKNSLVKNNSSFISRTLLHDNTAKRLAERRPADLFAWINVGRSFAWVDFSPASQNVRHEPLTKVLFTKAHPLCHDVNPVTKGSNTVDAIVGTSAGDCIWMECMSSRYNRINKNGDVTRAAVTNISWIPGSENLFITGHANGVLVIFDKERDDGGLFPNGLQATDQNHEASTDVFRVIRSLSSSDNFPPADQKQQQKVNPLAVYKVSNAPITCLAFHGHTVAITSKDGYLRLLDLTTETLTDIFPSYYGGFLCAAFSPDGRYLVTGGEDDMVCIWHVGDPHKKTLVARGQGHSSWVRAVKFDPWASDDITYRIGSVGEDGKLLLWDFSPKSLNRPKNAAQASHQDPGVAIAGNKTILHPFVSQSDTPMFPPVVSKLVYLKGQEAEALSDLRFLEKGIAASGKDGRIWLWDRPIQQPSN</sequence>
<dbReference type="GO" id="GO:0032153">
    <property type="term" value="C:cell division site"/>
    <property type="evidence" value="ECO:0007669"/>
    <property type="project" value="TreeGrafter"/>
</dbReference>
<keyword evidence="1 3" id="KW-0853">WD repeat</keyword>
<dbReference type="InterPro" id="IPR036322">
    <property type="entry name" value="WD40_repeat_dom_sf"/>
</dbReference>
<evidence type="ECO:0008006" key="7">
    <source>
        <dbReference type="Google" id="ProtNLM"/>
    </source>
</evidence>
<evidence type="ECO:0000256" key="3">
    <source>
        <dbReference type="PROSITE-ProRule" id="PRU00221"/>
    </source>
</evidence>
<feature type="repeat" description="WD" evidence="3">
    <location>
        <begin position="465"/>
        <end position="498"/>
    </location>
</feature>